<dbReference type="Gene3D" id="1.10.150.130">
    <property type="match status" value="1"/>
</dbReference>
<name>A0A0R1RTT1_9LACO</name>
<feature type="domain" description="Tyr recombinase" evidence="5">
    <location>
        <begin position="116"/>
        <end position="310"/>
    </location>
</feature>
<keyword evidence="3" id="KW-0238">DNA-binding</keyword>
<keyword evidence="4" id="KW-0233">DNA recombination</keyword>
<gene>
    <name evidence="6" type="ORF">FD35_GL001721</name>
</gene>
<dbReference type="CDD" id="cd01189">
    <property type="entry name" value="INT_ICEBs1_C_like"/>
    <property type="match status" value="1"/>
</dbReference>
<protein>
    <submittedName>
        <fullName evidence="6">Tyrosine recombinase XerC</fullName>
    </submittedName>
</protein>
<comment type="similarity">
    <text evidence="1">Belongs to the 'phage' integrase family.</text>
</comment>
<evidence type="ECO:0000256" key="1">
    <source>
        <dbReference type="ARBA" id="ARBA00008857"/>
    </source>
</evidence>
<dbReference type="InterPro" id="IPR050808">
    <property type="entry name" value="Phage_Integrase"/>
</dbReference>
<evidence type="ECO:0000256" key="4">
    <source>
        <dbReference type="ARBA" id="ARBA00023172"/>
    </source>
</evidence>
<dbReference type="PATRIC" id="fig|1114972.6.peg.1749"/>
<accession>A0A0R1RTT1</accession>
<keyword evidence="2" id="KW-0229">DNA integration</keyword>
<dbReference type="InterPro" id="IPR011010">
    <property type="entry name" value="DNA_brk_join_enz"/>
</dbReference>
<reference evidence="6 7" key="1">
    <citation type="journal article" date="2015" name="Genome Announc.">
        <title>Expanding the biotechnology potential of lactobacilli through comparative genomics of 213 strains and associated genera.</title>
        <authorList>
            <person name="Sun Z."/>
            <person name="Harris H.M."/>
            <person name="McCann A."/>
            <person name="Guo C."/>
            <person name="Argimon S."/>
            <person name="Zhang W."/>
            <person name="Yang X."/>
            <person name="Jeffery I.B."/>
            <person name="Cooney J.C."/>
            <person name="Kagawa T.F."/>
            <person name="Liu W."/>
            <person name="Song Y."/>
            <person name="Salvetti E."/>
            <person name="Wrobel A."/>
            <person name="Rasinkangas P."/>
            <person name="Parkhill J."/>
            <person name="Rea M.C."/>
            <person name="O'Sullivan O."/>
            <person name="Ritari J."/>
            <person name="Douillard F.P."/>
            <person name="Paul Ross R."/>
            <person name="Yang R."/>
            <person name="Briner A.E."/>
            <person name="Felis G.E."/>
            <person name="de Vos W.M."/>
            <person name="Barrangou R."/>
            <person name="Klaenhammer T.R."/>
            <person name="Caufield P.W."/>
            <person name="Cui Y."/>
            <person name="Zhang H."/>
            <person name="O'Toole P.W."/>
        </authorList>
    </citation>
    <scope>NUCLEOTIDE SEQUENCE [LARGE SCALE GENOMIC DNA]</scope>
    <source>
        <strain evidence="6 7">DSM 15814</strain>
    </source>
</reference>
<evidence type="ECO:0000313" key="7">
    <source>
        <dbReference type="Proteomes" id="UP000051999"/>
    </source>
</evidence>
<dbReference type="eggNOG" id="COG0582">
    <property type="taxonomic scope" value="Bacteria"/>
</dbReference>
<dbReference type="GO" id="GO:0015074">
    <property type="term" value="P:DNA integration"/>
    <property type="evidence" value="ECO:0007669"/>
    <property type="project" value="UniProtKB-KW"/>
</dbReference>
<dbReference type="EMBL" id="AZFF01000003">
    <property type="protein sequence ID" value="KRL56627.1"/>
    <property type="molecule type" value="Genomic_DNA"/>
</dbReference>
<keyword evidence="7" id="KW-1185">Reference proteome</keyword>
<dbReference type="GO" id="GO:0003677">
    <property type="term" value="F:DNA binding"/>
    <property type="evidence" value="ECO:0007669"/>
    <property type="project" value="UniProtKB-KW"/>
</dbReference>
<dbReference type="InterPro" id="IPR013762">
    <property type="entry name" value="Integrase-like_cat_sf"/>
</dbReference>
<evidence type="ECO:0000313" key="6">
    <source>
        <dbReference type="EMBL" id="KRL56627.1"/>
    </source>
</evidence>
<evidence type="ECO:0000256" key="3">
    <source>
        <dbReference type="ARBA" id="ARBA00023125"/>
    </source>
</evidence>
<dbReference type="PANTHER" id="PTHR30629:SF2">
    <property type="entry name" value="PROPHAGE INTEGRASE INTS-RELATED"/>
    <property type="match status" value="1"/>
</dbReference>
<dbReference type="Pfam" id="PF00589">
    <property type="entry name" value="Phage_integrase"/>
    <property type="match status" value="1"/>
</dbReference>
<proteinExistence type="inferred from homology"/>
<comment type="caution">
    <text evidence="6">The sequence shown here is derived from an EMBL/GenBank/DDBJ whole genome shotgun (WGS) entry which is preliminary data.</text>
</comment>
<dbReference type="STRING" id="1114972.FD35_GL001721"/>
<evidence type="ECO:0000259" key="5">
    <source>
        <dbReference type="PROSITE" id="PS51898"/>
    </source>
</evidence>
<dbReference type="AlphaFoldDB" id="A0A0R1RTT1"/>
<dbReference type="GO" id="GO:0006310">
    <property type="term" value="P:DNA recombination"/>
    <property type="evidence" value="ECO:0007669"/>
    <property type="project" value="UniProtKB-KW"/>
</dbReference>
<dbReference type="InterPro" id="IPR010998">
    <property type="entry name" value="Integrase_recombinase_N"/>
</dbReference>
<dbReference type="Proteomes" id="UP000051999">
    <property type="component" value="Unassembled WGS sequence"/>
</dbReference>
<sequence length="339" mass="38783">MPTPKALNDSGRSLYDYFMEWYEIFEEPKLAPATKKWYMNSAKIIKKYFGKEPMTHISRARYQRFLNDFGKTHAIKSASKVDSHIKMAVRSAVDDGLIPSNFTAHTSMSGHAGKSAEEKYIDGASMWRLIKRCEQTPDIHHISQVMILTALFTGFRIAEVAGLQWQDLDQINNTLSVTKTYDWTTGGFKPTKNAQSKRTIAVVQELVDNLNKLHASQTNIDNPNNLMFIGENPKVPSSNGANHVLRELLTELDIHPTITFHGLRHTHASYLLANDVSIYEISERLGHKDYTTTLKIYSHMQKEMKLRETKKGLQAFQSRTRFVHGFEKRLRNPLIPAFL</sequence>
<dbReference type="Gene3D" id="1.10.443.10">
    <property type="entry name" value="Intergrase catalytic core"/>
    <property type="match status" value="1"/>
</dbReference>
<dbReference type="PROSITE" id="PS51898">
    <property type="entry name" value="TYR_RECOMBINASE"/>
    <property type="match status" value="1"/>
</dbReference>
<dbReference type="PANTHER" id="PTHR30629">
    <property type="entry name" value="PROPHAGE INTEGRASE"/>
    <property type="match status" value="1"/>
</dbReference>
<organism evidence="6 7">
    <name type="scientific">Furfurilactobacillus rossiae DSM 15814</name>
    <dbReference type="NCBI Taxonomy" id="1114972"/>
    <lineage>
        <taxon>Bacteria</taxon>
        <taxon>Bacillati</taxon>
        <taxon>Bacillota</taxon>
        <taxon>Bacilli</taxon>
        <taxon>Lactobacillales</taxon>
        <taxon>Lactobacillaceae</taxon>
        <taxon>Furfurilactobacillus</taxon>
    </lineage>
</organism>
<dbReference type="InterPro" id="IPR002104">
    <property type="entry name" value="Integrase_catalytic"/>
</dbReference>
<dbReference type="SUPFAM" id="SSF56349">
    <property type="entry name" value="DNA breaking-rejoining enzymes"/>
    <property type="match status" value="1"/>
</dbReference>
<evidence type="ECO:0000256" key="2">
    <source>
        <dbReference type="ARBA" id="ARBA00022908"/>
    </source>
</evidence>